<dbReference type="Proteomes" id="UP000268696">
    <property type="component" value="Chromosome"/>
</dbReference>
<dbReference type="InterPro" id="IPR046554">
    <property type="entry name" value="DUF6708"/>
</dbReference>
<protein>
    <recommendedName>
        <fullName evidence="3">DUF6708 domain-containing protein</fullName>
    </recommendedName>
</protein>
<sequence length="267" mass="30520">MVFKTPLLDKPAPGWKHDLPGPNDSPSNEPYPPVLSNPPNHVDDVYLELARATVRMRGVGIWCAAFLFAITLSLTMFLIMIHASSPSPSSLLSKLLELIPIGIGIWLGSYFWRMDVAPPRDEPIRFNRFRRKVYVYRFYRDGLRPFSRTAWGVRIEVYDWDNLRAEACSVYGPMGSGGLIETVTLAVVKPGTHQVIDRFHFAHEIQQGEMYWAMAQLFMQQGPQALPTFPRPPRDWNNEDVTFNLARRLAPKVRWPAEIDLESRTAP</sequence>
<keyword evidence="2" id="KW-0472">Membrane</keyword>
<feature type="domain" description="DUF6708" evidence="3">
    <location>
        <begin position="106"/>
        <end position="267"/>
    </location>
</feature>
<accession>A0A3G7U5F6</accession>
<dbReference type="EMBL" id="CP027754">
    <property type="protein sequence ID" value="AZE54624.1"/>
    <property type="molecule type" value="Genomic_DNA"/>
</dbReference>
<feature type="region of interest" description="Disordered" evidence="1">
    <location>
        <begin position="11"/>
        <end position="33"/>
    </location>
</feature>
<evidence type="ECO:0000259" key="3">
    <source>
        <dbReference type="Pfam" id="PF20455"/>
    </source>
</evidence>
<evidence type="ECO:0000313" key="4">
    <source>
        <dbReference type="EMBL" id="AZE54624.1"/>
    </source>
</evidence>
<dbReference type="AlphaFoldDB" id="A0A3G7U5F6"/>
<keyword evidence="2" id="KW-0812">Transmembrane</keyword>
<reference evidence="4 5" key="1">
    <citation type="submission" date="2018-03" db="EMBL/GenBank/DDBJ databases">
        <title>Diversity of phytobeneficial traits revealed by whole-genome analysis of worldwide-isolated phenazine-producing Pseudomonas spp.</title>
        <authorList>
            <person name="Biessy A."/>
            <person name="Novinscak A."/>
            <person name="Blom J."/>
            <person name="Leger G."/>
            <person name="Thomashow L.S."/>
            <person name="Cazorla F.M."/>
            <person name="Josic D."/>
            <person name="Filion M."/>
        </authorList>
    </citation>
    <scope>NUCLEOTIDE SEQUENCE [LARGE SCALE GENOMIC DNA]</scope>
    <source>
        <strain evidence="4 5">30B</strain>
    </source>
</reference>
<dbReference type="Pfam" id="PF20455">
    <property type="entry name" value="DUF6708"/>
    <property type="match status" value="1"/>
</dbReference>
<feature type="transmembrane region" description="Helical" evidence="2">
    <location>
        <begin position="95"/>
        <end position="112"/>
    </location>
</feature>
<feature type="transmembrane region" description="Helical" evidence="2">
    <location>
        <begin position="59"/>
        <end position="83"/>
    </location>
</feature>
<gene>
    <name evidence="4" type="ORF">C4K03_2469</name>
</gene>
<evidence type="ECO:0000256" key="2">
    <source>
        <dbReference type="SAM" id="Phobius"/>
    </source>
</evidence>
<evidence type="ECO:0000256" key="1">
    <source>
        <dbReference type="SAM" id="MobiDB-lite"/>
    </source>
</evidence>
<evidence type="ECO:0000313" key="5">
    <source>
        <dbReference type="Proteomes" id="UP000268696"/>
    </source>
</evidence>
<organism evidence="4 5">
    <name type="scientific">Pseudomonas synxantha</name>
    <dbReference type="NCBI Taxonomy" id="47883"/>
    <lineage>
        <taxon>Bacteria</taxon>
        <taxon>Pseudomonadati</taxon>
        <taxon>Pseudomonadota</taxon>
        <taxon>Gammaproteobacteria</taxon>
        <taxon>Pseudomonadales</taxon>
        <taxon>Pseudomonadaceae</taxon>
        <taxon>Pseudomonas</taxon>
    </lineage>
</organism>
<keyword evidence="2" id="KW-1133">Transmembrane helix</keyword>
<proteinExistence type="predicted"/>
<name>A0A3G7U5F6_9PSED</name>